<name>A0ABQ9JAQ3_9CUCU</name>
<keyword evidence="3" id="KW-1185">Reference proteome</keyword>
<feature type="region of interest" description="Disordered" evidence="1">
    <location>
        <begin position="135"/>
        <end position="179"/>
    </location>
</feature>
<sequence length="179" mass="19838">MKNSFVSGAAGGFSNVYISLYTSHMTLSRYVSLLAQSRIGQNSCLGPVEQCRFKPHEYHSEESLSGIMNGSRCRSVDTDSAAKSAPSDTSESSPLASRTIHLELPAGTEHRRVQLLALSQGGLEFSRQIIDDCKNNSNSNKREHHQNRYNQTCRNSGTERQLPRLQLPSAQIQGRTQQL</sequence>
<evidence type="ECO:0000313" key="3">
    <source>
        <dbReference type="Proteomes" id="UP001162164"/>
    </source>
</evidence>
<evidence type="ECO:0000313" key="2">
    <source>
        <dbReference type="EMBL" id="KAJ8974723.1"/>
    </source>
</evidence>
<feature type="region of interest" description="Disordered" evidence="1">
    <location>
        <begin position="62"/>
        <end position="97"/>
    </location>
</feature>
<feature type="compositionally biased region" description="Polar residues" evidence="1">
    <location>
        <begin position="168"/>
        <end position="179"/>
    </location>
</feature>
<accession>A0ABQ9JAQ3</accession>
<protein>
    <submittedName>
        <fullName evidence="2">Uncharacterized protein</fullName>
    </submittedName>
</protein>
<feature type="compositionally biased region" description="Polar residues" evidence="1">
    <location>
        <begin position="148"/>
        <end position="159"/>
    </location>
</feature>
<gene>
    <name evidence="2" type="ORF">NQ317_000389</name>
</gene>
<dbReference type="Proteomes" id="UP001162164">
    <property type="component" value="Unassembled WGS sequence"/>
</dbReference>
<reference evidence="2" key="1">
    <citation type="journal article" date="2023" name="Insect Mol. Biol.">
        <title>Genome sequencing provides insights into the evolution of gene families encoding plant cell wall-degrading enzymes in longhorned beetles.</title>
        <authorList>
            <person name="Shin N.R."/>
            <person name="Okamura Y."/>
            <person name="Kirsch R."/>
            <person name="Pauchet Y."/>
        </authorList>
    </citation>
    <scope>NUCLEOTIDE SEQUENCE</scope>
    <source>
        <strain evidence="2">MMC_N1</strain>
    </source>
</reference>
<proteinExistence type="predicted"/>
<comment type="caution">
    <text evidence="2">The sequence shown here is derived from an EMBL/GenBank/DDBJ whole genome shotgun (WGS) entry which is preliminary data.</text>
</comment>
<feature type="compositionally biased region" description="Polar residues" evidence="1">
    <location>
        <begin position="86"/>
        <end position="96"/>
    </location>
</feature>
<dbReference type="EMBL" id="JAPWTJ010000944">
    <property type="protein sequence ID" value="KAJ8974723.1"/>
    <property type="molecule type" value="Genomic_DNA"/>
</dbReference>
<organism evidence="2 3">
    <name type="scientific">Molorchus minor</name>
    <dbReference type="NCBI Taxonomy" id="1323400"/>
    <lineage>
        <taxon>Eukaryota</taxon>
        <taxon>Metazoa</taxon>
        <taxon>Ecdysozoa</taxon>
        <taxon>Arthropoda</taxon>
        <taxon>Hexapoda</taxon>
        <taxon>Insecta</taxon>
        <taxon>Pterygota</taxon>
        <taxon>Neoptera</taxon>
        <taxon>Endopterygota</taxon>
        <taxon>Coleoptera</taxon>
        <taxon>Polyphaga</taxon>
        <taxon>Cucujiformia</taxon>
        <taxon>Chrysomeloidea</taxon>
        <taxon>Cerambycidae</taxon>
        <taxon>Lamiinae</taxon>
        <taxon>Monochamini</taxon>
        <taxon>Molorchus</taxon>
    </lineage>
</organism>
<evidence type="ECO:0000256" key="1">
    <source>
        <dbReference type="SAM" id="MobiDB-lite"/>
    </source>
</evidence>